<evidence type="ECO:0000313" key="2">
    <source>
        <dbReference type="Proteomes" id="UP001152872"/>
    </source>
</evidence>
<protein>
    <submittedName>
        <fullName evidence="1">Uncharacterized protein</fullName>
    </submittedName>
</protein>
<reference evidence="1" key="1">
    <citation type="submission" date="2019-05" db="EMBL/GenBank/DDBJ databases">
        <title>Whole genome sequencing of Pseudanabaena catenata USMAC16.</title>
        <authorList>
            <person name="Khan Z."/>
            <person name="Omar W.M."/>
            <person name="Convey P."/>
            <person name="Merican F."/>
            <person name="Najimudin N."/>
        </authorList>
    </citation>
    <scope>NUCLEOTIDE SEQUENCE</scope>
    <source>
        <strain evidence="1">USMAC16</strain>
    </source>
</reference>
<name>A0A9X4RHT7_9CYAN</name>
<proteinExistence type="predicted"/>
<keyword evidence="2" id="KW-1185">Reference proteome</keyword>
<dbReference type="AlphaFoldDB" id="A0A9X4RHT7"/>
<dbReference type="Proteomes" id="UP001152872">
    <property type="component" value="Unassembled WGS sequence"/>
</dbReference>
<comment type="caution">
    <text evidence="1">The sequence shown here is derived from an EMBL/GenBank/DDBJ whole genome shotgun (WGS) entry which is preliminary data.</text>
</comment>
<gene>
    <name evidence="1" type="ORF">FEV09_11850</name>
</gene>
<sequence length="42" mass="4618">MNYDEISSGDGQGFALSIRELIPIPKMATPFWESQNLTGFGV</sequence>
<dbReference type="RefSeq" id="WP_277909237.1">
    <property type="nucleotide sequence ID" value="NZ_VBTY01000090.1"/>
</dbReference>
<accession>A0A9X4RHT7</accession>
<organism evidence="1 2">
    <name type="scientific">Pseudanabaena catenata USMAC16</name>
    <dbReference type="NCBI Taxonomy" id="1855837"/>
    <lineage>
        <taxon>Bacteria</taxon>
        <taxon>Bacillati</taxon>
        <taxon>Cyanobacteriota</taxon>
        <taxon>Cyanophyceae</taxon>
        <taxon>Pseudanabaenales</taxon>
        <taxon>Pseudanabaenaceae</taxon>
        <taxon>Pseudanabaena</taxon>
    </lineage>
</organism>
<evidence type="ECO:0000313" key="1">
    <source>
        <dbReference type="EMBL" id="MDG3495253.1"/>
    </source>
</evidence>
<dbReference type="EMBL" id="VBTY01000090">
    <property type="protein sequence ID" value="MDG3495253.1"/>
    <property type="molecule type" value="Genomic_DNA"/>
</dbReference>